<proteinExistence type="predicted"/>
<dbReference type="EMBL" id="JAQQWN010000009">
    <property type="protein sequence ID" value="KAK8065262.1"/>
    <property type="molecule type" value="Genomic_DNA"/>
</dbReference>
<dbReference type="Gene3D" id="1.10.510.10">
    <property type="entry name" value="Transferase(Phosphotransferase) domain 1"/>
    <property type="match status" value="1"/>
</dbReference>
<name>A0ABR1V270_9PEZI</name>
<gene>
    <name evidence="3" type="ORF">PG997_012009</name>
</gene>
<comment type="caution">
    <text evidence="3">The sequence shown here is derived from an EMBL/GenBank/DDBJ whole genome shotgun (WGS) entry which is preliminary data.</text>
</comment>
<organism evidence="3 4">
    <name type="scientific">Apiospora hydei</name>
    <dbReference type="NCBI Taxonomy" id="1337664"/>
    <lineage>
        <taxon>Eukaryota</taxon>
        <taxon>Fungi</taxon>
        <taxon>Dikarya</taxon>
        <taxon>Ascomycota</taxon>
        <taxon>Pezizomycotina</taxon>
        <taxon>Sordariomycetes</taxon>
        <taxon>Xylariomycetidae</taxon>
        <taxon>Amphisphaeriales</taxon>
        <taxon>Apiosporaceae</taxon>
        <taxon>Apiospora</taxon>
    </lineage>
</organism>
<sequence length="583" mass="66681">MTQPTIPWRSKAGLDDPRVQRCYDRGNAFFDKDVPMLSRPRSNPRSNPNQNWKDLTAKLSTELWSSVEKPAWGGATANFLPRQRFRRIVTPERVRAIVAGLAPFNGRDLEAFVHVAFHGGLFDGVYRRPSVKLLAALICVNAVNNYLDLVSKGVSDVCLPPVFDQNHIINPLKCQNPKCNTGHTFLGDISIRDRRDFFAWAYYLNAPYFKKPEPPKPPKPGTPMPGLHYHYIFNEGDILPIISSSVQDPGSATSRSRQAANANSSRSQGAQDGGFSTVTRVELHPEHFDFGAQNGEKYQFFALKKLNTSDQTMFSNELASLLAFIANDNEHLVKLLASFEIRSSVTNRTQYYLLFPWADGTLWDFWKLNDVLDRGANLSKWMSDQCYRLASALQAFHNERKNQLRFLNIENDNKELYSRHGNIKAENILWFKAQSRLVLNDFGLARLHTKISRSAQDLNTMGRTETYRAPEFDMPNSKISRTSDIFSLGCAYLDFVTWYIEGFYSVDVQFVDARSEPDPHDPAFKLDTFFKIEAKSGKPTPVIKPQVKGWIQRLRDHRNCTQYILDFLELIEEHMLNPNPKQR</sequence>
<dbReference type="SUPFAM" id="SSF56112">
    <property type="entry name" value="Protein kinase-like (PK-like)"/>
    <property type="match status" value="1"/>
</dbReference>
<evidence type="ECO:0000259" key="2">
    <source>
        <dbReference type="PROSITE" id="PS50011"/>
    </source>
</evidence>
<accession>A0ABR1V270</accession>
<dbReference type="PANTHER" id="PTHR24359">
    <property type="entry name" value="SERINE/THREONINE-PROTEIN KINASE SBK1"/>
    <property type="match status" value="1"/>
</dbReference>
<dbReference type="Proteomes" id="UP001433268">
    <property type="component" value="Unassembled WGS sequence"/>
</dbReference>
<reference evidence="3 4" key="1">
    <citation type="submission" date="2023-01" db="EMBL/GenBank/DDBJ databases">
        <title>Analysis of 21 Apiospora genomes using comparative genomics revels a genus with tremendous synthesis potential of carbohydrate active enzymes and secondary metabolites.</title>
        <authorList>
            <person name="Sorensen T."/>
        </authorList>
    </citation>
    <scope>NUCLEOTIDE SEQUENCE [LARGE SCALE GENOMIC DNA]</scope>
    <source>
        <strain evidence="3 4">CBS 114990</strain>
    </source>
</reference>
<feature type="domain" description="Protein kinase" evidence="2">
    <location>
        <begin position="264"/>
        <end position="583"/>
    </location>
</feature>
<feature type="region of interest" description="Disordered" evidence="1">
    <location>
        <begin position="246"/>
        <end position="273"/>
    </location>
</feature>
<dbReference type="RefSeq" id="XP_066662016.1">
    <property type="nucleotide sequence ID" value="XM_066816324.1"/>
</dbReference>
<dbReference type="InterPro" id="IPR000719">
    <property type="entry name" value="Prot_kinase_dom"/>
</dbReference>
<dbReference type="GeneID" id="92049384"/>
<dbReference type="PANTHER" id="PTHR24359:SF37">
    <property type="entry name" value="PROTEIN KINASE DOMAIN-CONTAINING PROTEIN"/>
    <property type="match status" value="1"/>
</dbReference>
<dbReference type="InterPro" id="IPR011009">
    <property type="entry name" value="Kinase-like_dom_sf"/>
</dbReference>
<dbReference type="PROSITE" id="PS50011">
    <property type="entry name" value="PROTEIN_KINASE_DOM"/>
    <property type="match status" value="1"/>
</dbReference>
<evidence type="ECO:0000313" key="4">
    <source>
        <dbReference type="Proteomes" id="UP001433268"/>
    </source>
</evidence>
<evidence type="ECO:0000313" key="3">
    <source>
        <dbReference type="EMBL" id="KAK8065262.1"/>
    </source>
</evidence>
<evidence type="ECO:0000256" key="1">
    <source>
        <dbReference type="SAM" id="MobiDB-lite"/>
    </source>
</evidence>
<protein>
    <submittedName>
        <fullName evidence="3">Kinase-like domain-containing protein</fullName>
    </submittedName>
</protein>
<keyword evidence="4" id="KW-1185">Reference proteome</keyword>
<dbReference type="Pfam" id="PF00069">
    <property type="entry name" value="Pkinase"/>
    <property type="match status" value="1"/>
</dbReference>
<feature type="compositionally biased region" description="Low complexity" evidence="1">
    <location>
        <begin position="251"/>
        <end position="270"/>
    </location>
</feature>
<dbReference type="SMART" id="SM00220">
    <property type="entry name" value="S_TKc"/>
    <property type="match status" value="1"/>
</dbReference>